<evidence type="ECO:0008006" key="3">
    <source>
        <dbReference type="Google" id="ProtNLM"/>
    </source>
</evidence>
<dbReference type="KEGG" id="bpor:BPO_1375"/>
<evidence type="ECO:0000313" key="2">
    <source>
        <dbReference type="Proteomes" id="UP001432059"/>
    </source>
</evidence>
<organism evidence="1 2">
    <name type="scientific">Bergeyella porcorum</name>
    <dbReference type="NCBI Taxonomy" id="1735111"/>
    <lineage>
        <taxon>Bacteria</taxon>
        <taxon>Pseudomonadati</taxon>
        <taxon>Bacteroidota</taxon>
        <taxon>Flavobacteriia</taxon>
        <taxon>Flavobacteriales</taxon>
        <taxon>Weeksellaceae</taxon>
        <taxon>Bergeyella</taxon>
    </lineage>
</organism>
<gene>
    <name evidence="1" type="ORF">BPO_1375</name>
</gene>
<evidence type="ECO:0000313" key="1">
    <source>
        <dbReference type="EMBL" id="WOC52022.1"/>
    </source>
</evidence>
<accession>A0AAU0F1G7</accession>
<proteinExistence type="predicted"/>
<dbReference type="Gene3D" id="3.40.1190.10">
    <property type="entry name" value="Mur-like, catalytic domain"/>
    <property type="match status" value="1"/>
</dbReference>
<dbReference type="AlphaFoldDB" id="A0AAU0F1G7"/>
<sequence length="101" mass="11425">MTEAADYFSDNLKMEGDQISFDFHLPNSEIHRFSWEIPGIHNVENATGALAVLHNLGVEIEVLKKALANFKALKDAIPSIHFLTERFILMTMPIIQRSSMP</sequence>
<dbReference type="InterPro" id="IPR036565">
    <property type="entry name" value="Mur-like_cat_sf"/>
</dbReference>
<dbReference type="GO" id="GO:0005524">
    <property type="term" value="F:ATP binding"/>
    <property type="evidence" value="ECO:0007669"/>
    <property type="project" value="InterPro"/>
</dbReference>
<dbReference type="Proteomes" id="UP001432059">
    <property type="component" value="Chromosome"/>
</dbReference>
<dbReference type="EMBL" id="CP136426">
    <property type="protein sequence ID" value="WOC52022.1"/>
    <property type="molecule type" value="Genomic_DNA"/>
</dbReference>
<keyword evidence="2" id="KW-1185">Reference proteome</keyword>
<reference evidence="1" key="1">
    <citation type="submission" date="2023-10" db="EMBL/GenBank/DDBJ databases">
        <title>Characterization and whole genome sequencing of a novel strain of Bergeyella porcorum QD2021 isolated from pig.</title>
        <authorList>
            <person name="Liu G."/>
            <person name="Chen C."/>
            <person name="Han X."/>
        </authorList>
    </citation>
    <scope>NUCLEOTIDE SEQUENCE</scope>
    <source>
        <strain evidence="1">QD2021</strain>
    </source>
</reference>
<dbReference type="SUPFAM" id="SSF53623">
    <property type="entry name" value="MurD-like peptide ligases, catalytic domain"/>
    <property type="match status" value="1"/>
</dbReference>
<protein>
    <recommendedName>
        <fullName evidence="3">Mur ligase central domain-containing protein</fullName>
    </recommendedName>
</protein>
<name>A0AAU0F1G7_9FLAO</name>